<proteinExistence type="inferred from homology"/>
<keyword evidence="4" id="KW-1185">Reference proteome</keyword>
<comment type="similarity">
    <text evidence="1">Belongs to the PPR family. PCMP-H subfamily.</text>
</comment>
<comment type="caution">
    <text evidence="3">The sequence shown here is derived from an EMBL/GenBank/DDBJ whole genome shotgun (WGS) entry which is preliminary data.</text>
</comment>
<sequence>MDYADSDSDEHSNHESSVDWFITFQAVINAFKFMSRVAGREIVVRDAKRFHHFRNVECSCGNYW</sequence>
<protein>
    <submittedName>
        <fullName evidence="3">Putative DYW domain-containing protein</fullName>
    </submittedName>
</protein>
<accession>A0A2P6PD22</accession>
<feature type="domain" description="DYW" evidence="2">
    <location>
        <begin position="29"/>
        <end position="64"/>
    </location>
</feature>
<evidence type="ECO:0000259" key="2">
    <source>
        <dbReference type="Pfam" id="PF14432"/>
    </source>
</evidence>
<dbReference type="Proteomes" id="UP000238479">
    <property type="component" value="Chromosome 7"/>
</dbReference>
<dbReference type="Pfam" id="PF14432">
    <property type="entry name" value="DYW_deaminase"/>
    <property type="match status" value="1"/>
</dbReference>
<gene>
    <name evidence="3" type="ORF">RchiOBHm_Chr7g0221641</name>
</gene>
<dbReference type="Gramene" id="PRQ19833">
    <property type="protein sequence ID" value="PRQ19833"/>
    <property type="gene ID" value="RchiOBHm_Chr7g0221641"/>
</dbReference>
<dbReference type="AlphaFoldDB" id="A0A2P6PD22"/>
<evidence type="ECO:0000313" key="3">
    <source>
        <dbReference type="EMBL" id="PRQ19833.1"/>
    </source>
</evidence>
<dbReference type="InterPro" id="IPR032867">
    <property type="entry name" value="DYW_dom"/>
</dbReference>
<dbReference type="STRING" id="74649.A0A2P6PD22"/>
<evidence type="ECO:0000313" key="4">
    <source>
        <dbReference type="Proteomes" id="UP000238479"/>
    </source>
</evidence>
<dbReference type="EMBL" id="PDCK01000045">
    <property type="protein sequence ID" value="PRQ19833.1"/>
    <property type="molecule type" value="Genomic_DNA"/>
</dbReference>
<name>A0A2P6PD22_ROSCH</name>
<reference evidence="3 4" key="1">
    <citation type="journal article" date="2018" name="Nat. Genet.">
        <title>The Rosa genome provides new insights in the design of modern roses.</title>
        <authorList>
            <person name="Bendahmane M."/>
        </authorList>
    </citation>
    <scope>NUCLEOTIDE SEQUENCE [LARGE SCALE GENOMIC DNA]</scope>
    <source>
        <strain evidence="4">cv. Old Blush</strain>
    </source>
</reference>
<evidence type="ECO:0000256" key="1">
    <source>
        <dbReference type="ARBA" id="ARBA00006643"/>
    </source>
</evidence>
<organism evidence="3 4">
    <name type="scientific">Rosa chinensis</name>
    <name type="common">China rose</name>
    <dbReference type="NCBI Taxonomy" id="74649"/>
    <lineage>
        <taxon>Eukaryota</taxon>
        <taxon>Viridiplantae</taxon>
        <taxon>Streptophyta</taxon>
        <taxon>Embryophyta</taxon>
        <taxon>Tracheophyta</taxon>
        <taxon>Spermatophyta</taxon>
        <taxon>Magnoliopsida</taxon>
        <taxon>eudicotyledons</taxon>
        <taxon>Gunneridae</taxon>
        <taxon>Pentapetalae</taxon>
        <taxon>rosids</taxon>
        <taxon>fabids</taxon>
        <taxon>Rosales</taxon>
        <taxon>Rosaceae</taxon>
        <taxon>Rosoideae</taxon>
        <taxon>Rosoideae incertae sedis</taxon>
        <taxon>Rosa</taxon>
    </lineage>
</organism>
<dbReference type="GO" id="GO:0008270">
    <property type="term" value="F:zinc ion binding"/>
    <property type="evidence" value="ECO:0007669"/>
    <property type="project" value="InterPro"/>
</dbReference>